<keyword evidence="13" id="KW-1185">Reference proteome</keyword>
<dbReference type="Proteomes" id="UP000034578">
    <property type="component" value="Unassembled WGS sequence"/>
</dbReference>
<dbReference type="EMBL" id="JJQU01000199">
    <property type="protein sequence ID" value="KKH82113.1"/>
    <property type="molecule type" value="Genomic_DNA"/>
</dbReference>
<dbReference type="EMBL" id="JJPA01000246">
    <property type="protein sequence ID" value="KKG26927.1"/>
    <property type="molecule type" value="Genomic_DNA"/>
</dbReference>
<dbReference type="EMBL" id="JJPL01000123">
    <property type="protein sequence ID" value="KKG61541.1"/>
    <property type="molecule type" value="Genomic_DNA"/>
</dbReference>
<dbReference type="EMBL" id="JJOS01000028">
    <property type="protein sequence ID" value="KKG04943.1"/>
    <property type="molecule type" value="Genomic_DNA"/>
</dbReference>
<evidence type="ECO:0000313" key="12">
    <source>
        <dbReference type="Proteomes" id="UP000034424"/>
    </source>
</evidence>
<feature type="transmembrane region" description="Helical" evidence="1">
    <location>
        <begin position="55"/>
        <end position="75"/>
    </location>
</feature>
<keyword evidence="1" id="KW-0812">Transmembrane</keyword>
<dbReference type="EMBL" id="JJPC01000063">
    <property type="protein sequence ID" value="KKG35146.1"/>
    <property type="molecule type" value="Genomic_DNA"/>
</dbReference>
<keyword evidence="1" id="KW-0472">Membrane</keyword>
<dbReference type="EMBL" id="JJPM01000072">
    <property type="protein sequence ID" value="KKG78372.1"/>
    <property type="molecule type" value="Genomic_DNA"/>
</dbReference>
<evidence type="ECO:0000313" key="3">
    <source>
        <dbReference type="EMBL" id="KKG26927.1"/>
    </source>
</evidence>
<evidence type="ECO:0000313" key="2">
    <source>
        <dbReference type="EMBL" id="KKG04943.1"/>
    </source>
</evidence>
<evidence type="ECO:0000313" key="10">
    <source>
        <dbReference type="Proteomes" id="UP000034227"/>
    </source>
</evidence>
<keyword evidence="1" id="KW-1133">Transmembrane helix</keyword>
<reference evidence="9 10" key="1">
    <citation type="journal article" date="2015" name="ISME J.">
        <title>Genomic and phenotypic differentiation among Methanosarcina mazei populations from Columbia River sediment.</title>
        <authorList>
            <person name="Youngblut N.D."/>
            <person name="Wirth J.S."/>
            <person name="Henriksen J.R."/>
            <person name="Smith M."/>
            <person name="Simon H."/>
            <person name="Metcalf W.W."/>
            <person name="Whitaker R.J."/>
        </authorList>
    </citation>
    <scope>NUCLEOTIDE SEQUENCE [LARGE SCALE GENOMIC DNA]</scope>
    <source>
        <strain evidence="7 10">1.F.A.2.8</strain>
        <strain evidence="8 9">1.H.M.2.1</strain>
        <strain evidence="2 13">2.F.A.2.4</strain>
        <strain evidence="3 11">3.F.A.1A.1</strain>
        <strain evidence="4">3.F.A.1B.1</strain>
        <strain evidence="5 12">3.F.T.2.1</strain>
        <strain evidence="6">3.H.A.1A.1</strain>
    </source>
</reference>
<evidence type="ECO:0000313" key="5">
    <source>
        <dbReference type="EMBL" id="KKG61541.1"/>
    </source>
</evidence>
<evidence type="ECO:0000256" key="1">
    <source>
        <dbReference type="SAM" id="Phobius"/>
    </source>
</evidence>
<sequence>MELEIRIWLFHDIFLLYGHFQISKSSGLFAARDFFFRLFWHSHVLYFISENFHDFFAVIYKFFDIYYIVLSAIAMKLSINFASMVFCPTALLYCLILLSSQIVVLNRKIEYYYRIELPHKVLKQIT</sequence>
<comment type="caution">
    <text evidence="4">The sequence shown here is derived from an EMBL/GenBank/DDBJ whole genome shotgun (WGS) entry which is preliminary data.</text>
</comment>
<evidence type="ECO:0000313" key="13">
    <source>
        <dbReference type="Proteomes" id="UP000034578"/>
    </source>
</evidence>
<proteinExistence type="predicted"/>
<evidence type="ECO:0000313" key="8">
    <source>
        <dbReference type="EMBL" id="KKH82113.1"/>
    </source>
</evidence>
<evidence type="ECO:0000313" key="4">
    <source>
        <dbReference type="EMBL" id="KKG35146.1"/>
    </source>
</evidence>
<protein>
    <submittedName>
        <fullName evidence="4">Uncharacterized protein</fullName>
    </submittedName>
</protein>
<dbReference type="Proteomes" id="UP000034399">
    <property type="component" value="Unassembled WGS sequence"/>
</dbReference>
<gene>
    <name evidence="4" type="ORF">DU30_18015</name>
    <name evidence="6" type="ORF">DU43_08885</name>
    <name evidence="2" type="ORF">DU47_05910</name>
    <name evidence="3" type="ORF">DU52_02435</name>
    <name evidence="7" type="ORF">DU58_19705</name>
    <name evidence="5" type="ORF">DU67_04535</name>
    <name evidence="8" type="ORF">DU80_06350</name>
</gene>
<feature type="transmembrane region" description="Helical" evidence="1">
    <location>
        <begin position="81"/>
        <end position="105"/>
    </location>
</feature>
<evidence type="ECO:0000313" key="7">
    <source>
        <dbReference type="EMBL" id="KKH24880.1"/>
    </source>
</evidence>
<dbReference type="AlphaFoldDB" id="A0A0F8E5X1"/>
<dbReference type="Proteomes" id="UP000034298">
    <property type="component" value="Unassembled WGS sequence"/>
</dbReference>
<dbReference type="Proteomes" id="UP000034227">
    <property type="component" value="Unassembled WGS sequence"/>
</dbReference>
<evidence type="ECO:0000313" key="6">
    <source>
        <dbReference type="EMBL" id="KKG78372.1"/>
    </source>
</evidence>
<organism evidence="4">
    <name type="scientific">Methanosarcina mazei</name>
    <name type="common">Methanosarcina frisia</name>
    <dbReference type="NCBI Taxonomy" id="2209"/>
    <lineage>
        <taxon>Archaea</taxon>
        <taxon>Methanobacteriati</taxon>
        <taxon>Methanobacteriota</taxon>
        <taxon>Stenosarchaea group</taxon>
        <taxon>Methanomicrobia</taxon>
        <taxon>Methanosarcinales</taxon>
        <taxon>Methanosarcinaceae</taxon>
        <taxon>Methanosarcina</taxon>
    </lineage>
</organism>
<evidence type="ECO:0000313" key="9">
    <source>
        <dbReference type="Proteomes" id="UP000034152"/>
    </source>
</evidence>
<dbReference type="EMBL" id="JJQD01000170">
    <property type="protein sequence ID" value="KKH24880.1"/>
    <property type="molecule type" value="Genomic_DNA"/>
</dbReference>
<dbReference type="PATRIC" id="fig|2209.49.peg.4201"/>
<name>A0A0F8E5X1_METMZ</name>
<evidence type="ECO:0000313" key="11">
    <source>
        <dbReference type="Proteomes" id="UP000034399"/>
    </source>
</evidence>
<dbReference type="Proteomes" id="UP000034424">
    <property type="component" value="Unassembled WGS sequence"/>
</dbReference>
<accession>A0A0F8E5X1</accession>
<dbReference type="Proteomes" id="UP000034152">
    <property type="component" value="Unassembled WGS sequence"/>
</dbReference>